<dbReference type="PANTHER" id="PTHR24178">
    <property type="entry name" value="MOLTING PROTEIN MLT-4"/>
    <property type="match status" value="1"/>
</dbReference>
<dbReference type="InterPro" id="IPR002110">
    <property type="entry name" value="Ankyrin_rpt"/>
</dbReference>
<dbReference type="PANTHER" id="PTHR24178:SF9">
    <property type="entry name" value="ANK_REP_REGION DOMAIN-CONTAINING PROTEIN"/>
    <property type="match status" value="1"/>
</dbReference>
<evidence type="ECO:0000256" key="2">
    <source>
        <dbReference type="ARBA" id="ARBA00023043"/>
    </source>
</evidence>
<evidence type="ECO:0000256" key="3">
    <source>
        <dbReference type="PROSITE-ProRule" id="PRU00023"/>
    </source>
</evidence>
<proteinExistence type="predicted"/>
<accession>A0A0D1ZJ94</accession>
<feature type="repeat" description="ANK" evidence="3">
    <location>
        <begin position="64"/>
        <end position="96"/>
    </location>
</feature>
<dbReference type="AlphaFoldDB" id="A0A0D1ZJ94"/>
<reference evidence="5 6" key="1">
    <citation type="submission" date="2015-01" db="EMBL/GenBank/DDBJ databases">
        <title>The Genome Sequence of Cladophialophora immunda CBS83496.</title>
        <authorList>
            <consortium name="The Broad Institute Genomics Platform"/>
            <person name="Cuomo C."/>
            <person name="de Hoog S."/>
            <person name="Gorbushina A."/>
            <person name="Stielow B."/>
            <person name="Teixiera M."/>
            <person name="Abouelleil A."/>
            <person name="Chapman S.B."/>
            <person name="Priest M."/>
            <person name="Young S.K."/>
            <person name="Wortman J."/>
            <person name="Nusbaum C."/>
            <person name="Birren B."/>
        </authorList>
    </citation>
    <scope>NUCLEOTIDE SEQUENCE [LARGE SCALE GENOMIC DNA]</scope>
    <source>
        <strain evidence="5 6">CBS 83496</strain>
    </source>
</reference>
<feature type="repeat" description="ANK" evidence="3">
    <location>
        <begin position="263"/>
        <end position="295"/>
    </location>
</feature>
<dbReference type="RefSeq" id="XP_016248222.1">
    <property type="nucleotide sequence ID" value="XM_016394803.1"/>
</dbReference>
<feature type="repeat" description="ANK" evidence="3">
    <location>
        <begin position="31"/>
        <end position="63"/>
    </location>
</feature>
<protein>
    <submittedName>
        <fullName evidence="5">Uncharacterized protein</fullName>
    </submittedName>
</protein>
<organism evidence="5 6">
    <name type="scientific">Cladophialophora immunda</name>
    <dbReference type="NCBI Taxonomy" id="569365"/>
    <lineage>
        <taxon>Eukaryota</taxon>
        <taxon>Fungi</taxon>
        <taxon>Dikarya</taxon>
        <taxon>Ascomycota</taxon>
        <taxon>Pezizomycotina</taxon>
        <taxon>Eurotiomycetes</taxon>
        <taxon>Chaetothyriomycetidae</taxon>
        <taxon>Chaetothyriales</taxon>
        <taxon>Herpotrichiellaceae</taxon>
        <taxon>Cladophialophora</taxon>
    </lineage>
</organism>
<feature type="compositionally biased region" description="Basic and acidic residues" evidence="4">
    <location>
        <begin position="7"/>
        <end position="24"/>
    </location>
</feature>
<gene>
    <name evidence="5" type="ORF">PV07_07698</name>
</gene>
<keyword evidence="1" id="KW-0677">Repeat</keyword>
<sequence length="447" mass="49182">MRRLRHRDRESPLTEDDDKGHDSDGDVWEEDGGTSLILAVEEGHEALVLLLLDNGADISATQAHGVTALHAAARSGHSRLAEMLISRGIDISTKDEMGKTALHHAARWGQAETAQILLKSKANPLAEDHEGNTAVHEAAVSGHEEVLKLLLEHVGKGDETEQLLATTRLRRAVDQAEKDEVRSLLEKGADPNLVSQTDLPLLHLAIAREDDDVLQPLLTNKASVSMKDRFGRTPLHWAACRGYDVGVRLLLEHGADIRAADTDGATPLHWATTYGNATVVKRLLDNGSPLDMKDKNEQTALAWLFKPFYNNYHYFMVRGGDGLPEEEREDEEQRAKRYLDILELLIERGADLNEPLPYWGSILPLAACSHQGLTRLALLRRVIEAGGDVAAQTEDGTSSLYLAASDGEIEAVRLLLKHGADPNQGNKRHIFILGRPEHHGHGMTALH</sequence>
<name>A0A0D1ZJ94_9EURO</name>
<dbReference type="HOGENOM" id="CLU_612499_0_0_1"/>
<evidence type="ECO:0000313" key="6">
    <source>
        <dbReference type="Proteomes" id="UP000054466"/>
    </source>
</evidence>
<feature type="repeat" description="ANK" evidence="3">
    <location>
        <begin position="130"/>
        <end position="162"/>
    </location>
</feature>
<dbReference type="PRINTS" id="PR01415">
    <property type="entry name" value="ANKYRIN"/>
</dbReference>
<feature type="repeat" description="ANK" evidence="3">
    <location>
        <begin position="230"/>
        <end position="262"/>
    </location>
</feature>
<feature type="repeat" description="ANK" evidence="3">
    <location>
        <begin position="395"/>
        <end position="427"/>
    </location>
</feature>
<evidence type="ECO:0000313" key="5">
    <source>
        <dbReference type="EMBL" id="KIW28006.1"/>
    </source>
</evidence>
<dbReference type="EMBL" id="KN847043">
    <property type="protein sequence ID" value="KIW28006.1"/>
    <property type="molecule type" value="Genomic_DNA"/>
</dbReference>
<dbReference type="OrthoDB" id="4160849at2759"/>
<dbReference type="VEuPathDB" id="FungiDB:PV07_07698"/>
<keyword evidence="2 3" id="KW-0040">ANK repeat</keyword>
<evidence type="ECO:0000256" key="1">
    <source>
        <dbReference type="ARBA" id="ARBA00022737"/>
    </source>
</evidence>
<dbReference type="Pfam" id="PF12796">
    <property type="entry name" value="Ank_2"/>
    <property type="match status" value="4"/>
</dbReference>
<dbReference type="PROSITE" id="PS50297">
    <property type="entry name" value="ANK_REP_REGION"/>
    <property type="match status" value="7"/>
</dbReference>
<dbReference type="InterPro" id="IPR036770">
    <property type="entry name" value="Ankyrin_rpt-contain_sf"/>
</dbReference>
<dbReference type="Gene3D" id="1.25.40.20">
    <property type="entry name" value="Ankyrin repeat-containing domain"/>
    <property type="match status" value="4"/>
</dbReference>
<keyword evidence="6" id="KW-1185">Reference proteome</keyword>
<dbReference type="PROSITE" id="PS50088">
    <property type="entry name" value="ANK_REPEAT"/>
    <property type="match status" value="7"/>
</dbReference>
<dbReference type="GeneID" id="27346892"/>
<dbReference type="SUPFAM" id="SSF48403">
    <property type="entry name" value="Ankyrin repeat"/>
    <property type="match status" value="2"/>
</dbReference>
<feature type="region of interest" description="Disordered" evidence="4">
    <location>
        <begin position="1"/>
        <end position="28"/>
    </location>
</feature>
<dbReference type="SMART" id="SM00248">
    <property type="entry name" value="ANK"/>
    <property type="match status" value="10"/>
</dbReference>
<dbReference type="Proteomes" id="UP000054466">
    <property type="component" value="Unassembled WGS sequence"/>
</dbReference>
<dbReference type="STRING" id="569365.A0A0D1ZJ94"/>
<evidence type="ECO:0000256" key="4">
    <source>
        <dbReference type="SAM" id="MobiDB-lite"/>
    </source>
</evidence>
<feature type="repeat" description="ANK" evidence="3">
    <location>
        <begin position="97"/>
        <end position="129"/>
    </location>
</feature>